<dbReference type="InterPro" id="IPR013525">
    <property type="entry name" value="ABC2_TM"/>
</dbReference>
<evidence type="ECO:0000256" key="5">
    <source>
        <dbReference type="SAM" id="Phobius"/>
    </source>
</evidence>
<sequence length="419" mass="44935">MILDSHDDSHQGRLSAFSAAWVVARRDFTAILFSRTFFFFLLGPLFPLIVGALAGSVGNQVEHSSERPEVGVIMPGAEADAMVRARDGLADRLGQDLPGLMVLKRLAPGERADPAAAMAGKEGNIAAILSGSLEAPVLTGPRDQIAAWTGDVAMIAAQAKQTSAAPWPRVRLETTVSSRVNDRKSRLRTAQGAQTLLFLLTMMLAGMVLSNLVEEKANKIIEVLAAAIPMEAVFFGKLFAMLGVSLVGIATWAAVGGGLYLLAESAVPSLPDPAVGWPMLVLLGILYFSMAYLLLGSVFLSIGSLANTVREVQTLSMPVTMMQLMLFFFATYAMTQPGSTIEMVAALFPFSSPFAMLARAAQDPALLPHLGAVLWQGLWVLLLVRLGSGLFRMRVMKSGAQGKKGKVRWWPGRRPAVNR</sequence>
<feature type="transmembrane region" description="Helical" evidence="5">
    <location>
        <begin position="373"/>
        <end position="391"/>
    </location>
</feature>
<protein>
    <submittedName>
        <fullName evidence="7">ABC transporter permease</fullName>
    </submittedName>
</protein>
<evidence type="ECO:0000259" key="6">
    <source>
        <dbReference type="Pfam" id="PF12698"/>
    </source>
</evidence>
<organism evidence="7 8">
    <name type="scientific">Novosphingobium barchaimii LL02</name>
    <dbReference type="NCBI Taxonomy" id="1114963"/>
    <lineage>
        <taxon>Bacteria</taxon>
        <taxon>Pseudomonadati</taxon>
        <taxon>Pseudomonadota</taxon>
        <taxon>Alphaproteobacteria</taxon>
        <taxon>Sphingomonadales</taxon>
        <taxon>Sphingomonadaceae</taxon>
        <taxon>Novosphingobium</taxon>
    </lineage>
</organism>
<dbReference type="GO" id="GO:0140359">
    <property type="term" value="F:ABC-type transporter activity"/>
    <property type="evidence" value="ECO:0007669"/>
    <property type="project" value="InterPro"/>
</dbReference>
<dbReference type="RefSeq" id="WP_059152066.1">
    <property type="nucleotide sequence ID" value="NZ_KQ130454.1"/>
</dbReference>
<evidence type="ECO:0000313" key="8">
    <source>
        <dbReference type="Proteomes" id="UP000052268"/>
    </source>
</evidence>
<accession>A0A0J7XUX9</accession>
<feature type="transmembrane region" description="Helical" evidence="5">
    <location>
        <begin position="233"/>
        <end position="262"/>
    </location>
</feature>
<dbReference type="EMBL" id="JACU01000005">
    <property type="protein sequence ID" value="KMS55434.1"/>
    <property type="molecule type" value="Genomic_DNA"/>
</dbReference>
<evidence type="ECO:0000256" key="4">
    <source>
        <dbReference type="ARBA" id="ARBA00023136"/>
    </source>
</evidence>
<keyword evidence="2 5" id="KW-0812">Transmembrane</keyword>
<feature type="transmembrane region" description="Helical" evidence="5">
    <location>
        <begin position="193"/>
        <end position="213"/>
    </location>
</feature>
<evidence type="ECO:0000256" key="1">
    <source>
        <dbReference type="ARBA" id="ARBA00004141"/>
    </source>
</evidence>
<dbReference type="OrthoDB" id="7388589at2"/>
<evidence type="ECO:0000256" key="2">
    <source>
        <dbReference type="ARBA" id="ARBA00022692"/>
    </source>
</evidence>
<dbReference type="Proteomes" id="UP000052268">
    <property type="component" value="Unassembled WGS sequence"/>
</dbReference>
<gene>
    <name evidence="7" type="ORF">V474_20590</name>
</gene>
<proteinExistence type="predicted"/>
<dbReference type="Pfam" id="PF12698">
    <property type="entry name" value="ABC2_membrane_3"/>
    <property type="match status" value="1"/>
</dbReference>
<keyword evidence="4 5" id="KW-0472">Membrane</keyword>
<comment type="subcellular location">
    <subcellularLocation>
        <location evidence="1">Membrane</location>
        <topology evidence="1">Multi-pass membrane protein</topology>
    </subcellularLocation>
</comment>
<reference evidence="7 8" key="1">
    <citation type="journal article" date="2015" name="G3 (Bethesda)">
        <title>Insights into Ongoing Evolution of the Hexachlorocyclohexane Catabolic Pathway from Comparative Genomics of Ten Sphingomonadaceae Strains.</title>
        <authorList>
            <person name="Pearce S.L."/>
            <person name="Oakeshott J.G."/>
            <person name="Pandey G."/>
        </authorList>
    </citation>
    <scope>NUCLEOTIDE SEQUENCE [LARGE SCALE GENOMIC DNA]</scope>
    <source>
        <strain evidence="7 8">LL02</strain>
    </source>
</reference>
<dbReference type="GO" id="GO:0016020">
    <property type="term" value="C:membrane"/>
    <property type="evidence" value="ECO:0007669"/>
    <property type="project" value="UniProtKB-SubCell"/>
</dbReference>
<dbReference type="AlphaFoldDB" id="A0A0J7XUX9"/>
<keyword evidence="3 5" id="KW-1133">Transmembrane helix</keyword>
<dbReference type="PATRIC" id="fig|1114963.3.peg.2954"/>
<evidence type="ECO:0000256" key="3">
    <source>
        <dbReference type="ARBA" id="ARBA00022989"/>
    </source>
</evidence>
<keyword evidence="8" id="KW-1185">Reference proteome</keyword>
<comment type="caution">
    <text evidence="7">The sequence shown here is derived from an EMBL/GenBank/DDBJ whole genome shotgun (WGS) entry which is preliminary data.</text>
</comment>
<name>A0A0J7XUX9_9SPHN</name>
<feature type="transmembrane region" description="Helical" evidence="5">
    <location>
        <begin position="274"/>
        <end position="295"/>
    </location>
</feature>
<feature type="transmembrane region" description="Helical" evidence="5">
    <location>
        <begin position="37"/>
        <end position="57"/>
    </location>
</feature>
<feature type="domain" description="ABC-2 type transporter transmembrane" evidence="6">
    <location>
        <begin position="195"/>
        <end position="383"/>
    </location>
</feature>
<evidence type="ECO:0000313" key="7">
    <source>
        <dbReference type="EMBL" id="KMS55434.1"/>
    </source>
</evidence>